<evidence type="ECO:0000256" key="1">
    <source>
        <dbReference type="SAM" id="SignalP"/>
    </source>
</evidence>
<dbReference type="KEGG" id="talb:FTW19_19575"/>
<proteinExistence type="predicted"/>
<keyword evidence="1" id="KW-0732">Signal</keyword>
<reference evidence="2 3" key="1">
    <citation type="submission" date="2019-08" db="EMBL/GenBank/DDBJ databases">
        <title>Complete genome sequence of Terriglobus albidus strain ORNL.</title>
        <authorList>
            <person name="Podar M."/>
        </authorList>
    </citation>
    <scope>NUCLEOTIDE SEQUENCE [LARGE SCALE GENOMIC DNA]</scope>
    <source>
        <strain evidence="2 3">ORNL</strain>
    </source>
</reference>
<feature type="signal peptide" evidence="1">
    <location>
        <begin position="1"/>
        <end position="20"/>
    </location>
</feature>
<protein>
    <submittedName>
        <fullName evidence="2">Uncharacterized protein</fullName>
    </submittedName>
</protein>
<evidence type="ECO:0000313" key="3">
    <source>
        <dbReference type="Proteomes" id="UP000321820"/>
    </source>
</evidence>
<dbReference type="EMBL" id="CP042806">
    <property type="protein sequence ID" value="QEE29984.1"/>
    <property type="molecule type" value="Genomic_DNA"/>
</dbReference>
<keyword evidence="3" id="KW-1185">Reference proteome</keyword>
<gene>
    <name evidence="2" type="ORF">FTW19_19575</name>
</gene>
<dbReference type="Proteomes" id="UP000321820">
    <property type="component" value="Chromosome"/>
</dbReference>
<dbReference type="OrthoDB" id="9132794at2"/>
<name>A0A5B9EE77_9BACT</name>
<feature type="chain" id="PRO_5022799006" evidence="1">
    <location>
        <begin position="21"/>
        <end position="253"/>
    </location>
</feature>
<dbReference type="AlphaFoldDB" id="A0A5B9EE77"/>
<evidence type="ECO:0000313" key="2">
    <source>
        <dbReference type="EMBL" id="QEE29984.1"/>
    </source>
</evidence>
<sequence length="253" mass="27213">MIRFTTLLLALLTGITFPLAAQNQQAAGRSVRVPFVGCKADGQGGPKDAPTGKPIDIVLPADLSGNFAYYKGEDGFGVLGPKGWNCFQIYGPNGGSLFVTPEPIGPEKFFSDAPTGFSGPAIQLSIATGDTSGRFEVARVIARVFPQRQSFVRRLINAHDGLLSNSDVVYGPYKSDKLVRPDRNTVEFQTPANIDGLGTMSRLLKNTQPIAGVVVLTGETPDAVQLSIRLKPDQASLAPYIIHRLEREVRSTK</sequence>
<organism evidence="2 3">
    <name type="scientific">Terriglobus albidus</name>
    <dbReference type="NCBI Taxonomy" id="1592106"/>
    <lineage>
        <taxon>Bacteria</taxon>
        <taxon>Pseudomonadati</taxon>
        <taxon>Acidobacteriota</taxon>
        <taxon>Terriglobia</taxon>
        <taxon>Terriglobales</taxon>
        <taxon>Acidobacteriaceae</taxon>
        <taxon>Terriglobus</taxon>
    </lineage>
</organism>
<accession>A0A5B9EE77</accession>